<dbReference type="PANTHER" id="PTHR24251">
    <property type="entry name" value="OVOCHYMASE-RELATED"/>
    <property type="match status" value="1"/>
</dbReference>
<sequence>MNGSLTSPNFPDPYPARRQCRVDLKAPRGFRVRLSFTHFHLYHPLNLSNNNCDSMDSVRIQELNGSVLGVYCGPGIPPPIMSSGEHLTLIFRSITSGPRVTGYRVLYSFLNGKYPRDTVCRYIFQGRPQQRIRLSFTLFDVEGVAPCNERTDSDYIEFSNMMEGDNSVLARRCGRFAPKVVESESSQFQLTFISNHKYDGMGFAATFRFVTPLEDGNKRDEEGVVQPFSLPASVAASELKKLKVEKSNKEEAQQGDLAGGSGWMMGENK</sequence>
<comment type="caution">
    <text evidence="6">The sequence shown here is derived from an EMBL/GenBank/DDBJ whole genome shotgun (WGS) entry which is preliminary data.</text>
</comment>
<evidence type="ECO:0000256" key="3">
    <source>
        <dbReference type="PROSITE-ProRule" id="PRU00059"/>
    </source>
</evidence>
<dbReference type="Proteomes" id="UP001292094">
    <property type="component" value="Unassembled WGS sequence"/>
</dbReference>
<dbReference type="SMART" id="SM00042">
    <property type="entry name" value="CUB"/>
    <property type="match status" value="2"/>
</dbReference>
<dbReference type="EMBL" id="JAWZYT010002760">
    <property type="protein sequence ID" value="KAK4302262.1"/>
    <property type="molecule type" value="Genomic_DNA"/>
</dbReference>
<protein>
    <recommendedName>
        <fullName evidence="5">CUB domain-containing protein</fullName>
    </recommendedName>
</protein>
<evidence type="ECO:0000256" key="1">
    <source>
        <dbReference type="ARBA" id="ARBA00022737"/>
    </source>
</evidence>
<dbReference type="Gene3D" id="2.60.120.290">
    <property type="entry name" value="Spermadhesin, CUB domain"/>
    <property type="match status" value="2"/>
</dbReference>
<dbReference type="PROSITE" id="PS01180">
    <property type="entry name" value="CUB"/>
    <property type="match status" value="2"/>
</dbReference>
<evidence type="ECO:0000259" key="5">
    <source>
        <dbReference type="PROSITE" id="PS01180"/>
    </source>
</evidence>
<gene>
    <name evidence="6" type="ORF">Pmani_025638</name>
</gene>
<organism evidence="6 7">
    <name type="scientific">Petrolisthes manimaculis</name>
    <dbReference type="NCBI Taxonomy" id="1843537"/>
    <lineage>
        <taxon>Eukaryota</taxon>
        <taxon>Metazoa</taxon>
        <taxon>Ecdysozoa</taxon>
        <taxon>Arthropoda</taxon>
        <taxon>Crustacea</taxon>
        <taxon>Multicrustacea</taxon>
        <taxon>Malacostraca</taxon>
        <taxon>Eumalacostraca</taxon>
        <taxon>Eucarida</taxon>
        <taxon>Decapoda</taxon>
        <taxon>Pleocyemata</taxon>
        <taxon>Anomura</taxon>
        <taxon>Galatheoidea</taxon>
        <taxon>Porcellanidae</taxon>
        <taxon>Petrolisthes</taxon>
    </lineage>
</organism>
<dbReference type="AlphaFoldDB" id="A0AAE1P7I9"/>
<proteinExistence type="predicted"/>
<keyword evidence="2" id="KW-1015">Disulfide bond</keyword>
<accession>A0AAE1P7I9</accession>
<dbReference type="SUPFAM" id="SSF49854">
    <property type="entry name" value="Spermadhesin, CUB domain"/>
    <property type="match status" value="2"/>
</dbReference>
<dbReference type="InterPro" id="IPR035914">
    <property type="entry name" value="Sperma_CUB_dom_sf"/>
</dbReference>
<keyword evidence="1" id="KW-0677">Repeat</keyword>
<evidence type="ECO:0000256" key="2">
    <source>
        <dbReference type="ARBA" id="ARBA00023157"/>
    </source>
</evidence>
<name>A0AAE1P7I9_9EUCA</name>
<comment type="caution">
    <text evidence="3">Lacks conserved residue(s) required for the propagation of feature annotation.</text>
</comment>
<reference evidence="6" key="1">
    <citation type="submission" date="2023-11" db="EMBL/GenBank/DDBJ databases">
        <title>Genome assemblies of two species of porcelain crab, Petrolisthes cinctipes and Petrolisthes manimaculis (Anomura: Porcellanidae).</title>
        <authorList>
            <person name="Angst P."/>
        </authorList>
    </citation>
    <scope>NUCLEOTIDE SEQUENCE</scope>
    <source>
        <strain evidence="6">PB745_02</strain>
        <tissue evidence="6">Gill</tissue>
    </source>
</reference>
<keyword evidence="7" id="KW-1185">Reference proteome</keyword>
<evidence type="ECO:0000313" key="6">
    <source>
        <dbReference type="EMBL" id="KAK4302262.1"/>
    </source>
</evidence>
<dbReference type="Pfam" id="PF00431">
    <property type="entry name" value="CUB"/>
    <property type="match status" value="2"/>
</dbReference>
<evidence type="ECO:0000313" key="7">
    <source>
        <dbReference type="Proteomes" id="UP001292094"/>
    </source>
</evidence>
<feature type="domain" description="CUB" evidence="5">
    <location>
        <begin position="108"/>
        <end position="210"/>
    </location>
</feature>
<dbReference type="CDD" id="cd00041">
    <property type="entry name" value="CUB"/>
    <property type="match status" value="2"/>
</dbReference>
<evidence type="ECO:0000256" key="4">
    <source>
        <dbReference type="SAM" id="MobiDB-lite"/>
    </source>
</evidence>
<feature type="region of interest" description="Disordered" evidence="4">
    <location>
        <begin position="244"/>
        <end position="269"/>
    </location>
</feature>
<dbReference type="InterPro" id="IPR000859">
    <property type="entry name" value="CUB_dom"/>
</dbReference>
<feature type="domain" description="CUB" evidence="5">
    <location>
        <begin position="1"/>
        <end position="110"/>
    </location>
</feature>